<evidence type="ECO:0000256" key="1">
    <source>
        <dbReference type="ARBA" id="ARBA00022729"/>
    </source>
</evidence>
<dbReference type="Pfam" id="PF01839">
    <property type="entry name" value="FG-GAP"/>
    <property type="match status" value="1"/>
</dbReference>
<evidence type="ECO:0008006" key="7">
    <source>
        <dbReference type="Google" id="ProtNLM"/>
    </source>
</evidence>
<feature type="non-terminal residue" evidence="6">
    <location>
        <position position="601"/>
    </location>
</feature>
<evidence type="ECO:0000313" key="6">
    <source>
        <dbReference type="EMBL" id="CAA9508007.1"/>
    </source>
</evidence>
<dbReference type="PANTHER" id="PTHR23221">
    <property type="entry name" value="GLYCOSYLPHOSPHATIDYLINOSITOL PHOSPHOLIPASE D"/>
    <property type="match status" value="1"/>
</dbReference>
<keyword evidence="2" id="KW-0677">Repeat</keyword>
<organism evidence="6">
    <name type="scientific">uncultured Solirubrobacteraceae bacterium</name>
    <dbReference type="NCBI Taxonomy" id="1162706"/>
    <lineage>
        <taxon>Bacteria</taxon>
        <taxon>Bacillati</taxon>
        <taxon>Actinomycetota</taxon>
        <taxon>Thermoleophilia</taxon>
        <taxon>Solirubrobacterales</taxon>
        <taxon>Solirubrobacteraceae</taxon>
        <taxon>environmental samples</taxon>
    </lineage>
</organism>
<dbReference type="PANTHER" id="PTHR23221:SF7">
    <property type="entry name" value="PHOSPHATIDYLINOSITOL-GLYCAN-SPECIFIC PHOSPHOLIPASE D"/>
    <property type="match status" value="1"/>
</dbReference>
<evidence type="ECO:0000256" key="3">
    <source>
        <dbReference type="ARBA" id="ARBA00022801"/>
    </source>
</evidence>
<name>A0A6J4SXT4_9ACTN</name>
<dbReference type="AlphaFoldDB" id="A0A6J4SXT4"/>
<feature type="compositionally biased region" description="Pro residues" evidence="5">
    <location>
        <begin position="592"/>
        <end position="601"/>
    </location>
</feature>
<keyword evidence="1" id="KW-0732">Signal</keyword>
<dbReference type="Gene3D" id="2.130.10.130">
    <property type="entry name" value="Integrin alpha, N-terminal"/>
    <property type="match status" value="3"/>
</dbReference>
<sequence length="601" mass="59404">MVLLACWASTAAAALPRTYDVARIDSPVPAANGVFGRGMAGAGDLNSDGVDDLLMPQQAGSPNGEGMVFVISGASGGLIARIDAPDPGGAGARAGFGSFWTSKVGSRAVTQSDLGSCSGAAAGALCPQNPIGPPDGIPEIVVGARGVDANGVDSGRVYIYDGATRALLKRIDMPPADAGAPNALLRGSGFGRTALNPAGMTACEQNFGVGICPAVARAVAIGDLDGGGRPDLVIGAPQLTESPATAQPGSHCAGRPPGTVCEQAGRAYVYRGEDITASNPATILDGTAPGQTIRTIRNPDAQGDATTGVPADNEQLANTVTAVGDLGRCTDPAILPGQRCSRLLSTTLPDAVPDIVIPSPGTDLPIDAPDAGFANAGVAHLVDGATGAILYTYLHPERQSGATFGSQLSSHEPAVGDLGNTSAPDLYLPAPIQHTVAVGAGRGYVMNGNFKVGSGGVLLSRLDDPTPAKMGNFGGGAAGVGDLVPGAAAPANELLVGVEGFTSSPGNDVHVFNGATERVLQTISDPDGQSGSAFGGAIVPIGDINGDTFLDIAVAAENFSGSTGVAQGRVYILRSDNSPAPAAAAPAAAPDAPAPGPAGPG</sequence>
<keyword evidence="4" id="KW-0325">Glycoprotein</keyword>
<dbReference type="EMBL" id="CADCVQ010000103">
    <property type="protein sequence ID" value="CAA9508007.1"/>
    <property type="molecule type" value="Genomic_DNA"/>
</dbReference>
<evidence type="ECO:0000256" key="4">
    <source>
        <dbReference type="ARBA" id="ARBA00023180"/>
    </source>
</evidence>
<keyword evidence="3" id="KW-0378">Hydrolase</keyword>
<protein>
    <recommendedName>
        <fullName evidence="7">Integrin-like protein</fullName>
    </recommendedName>
</protein>
<evidence type="ECO:0000256" key="5">
    <source>
        <dbReference type="SAM" id="MobiDB-lite"/>
    </source>
</evidence>
<dbReference type="InterPro" id="IPR013517">
    <property type="entry name" value="FG-GAP"/>
</dbReference>
<dbReference type="GO" id="GO:0016787">
    <property type="term" value="F:hydrolase activity"/>
    <property type="evidence" value="ECO:0007669"/>
    <property type="project" value="UniProtKB-KW"/>
</dbReference>
<dbReference type="SMART" id="SM00191">
    <property type="entry name" value="Int_alpha"/>
    <property type="match status" value="4"/>
</dbReference>
<accession>A0A6J4SXT4</accession>
<dbReference type="InterPro" id="IPR013519">
    <property type="entry name" value="Int_alpha_beta-p"/>
</dbReference>
<dbReference type="SUPFAM" id="SSF69318">
    <property type="entry name" value="Integrin alpha N-terminal domain"/>
    <property type="match status" value="2"/>
</dbReference>
<evidence type="ECO:0000256" key="2">
    <source>
        <dbReference type="ARBA" id="ARBA00022737"/>
    </source>
</evidence>
<dbReference type="InterPro" id="IPR028994">
    <property type="entry name" value="Integrin_alpha_N"/>
</dbReference>
<gene>
    <name evidence="6" type="ORF">AVDCRST_MAG67-2552</name>
</gene>
<proteinExistence type="predicted"/>
<feature type="compositionally biased region" description="Low complexity" evidence="5">
    <location>
        <begin position="579"/>
        <end position="591"/>
    </location>
</feature>
<reference evidence="6" key="1">
    <citation type="submission" date="2020-02" db="EMBL/GenBank/DDBJ databases">
        <authorList>
            <person name="Meier V. D."/>
        </authorList>
    </citation>
    <scope>NUCLEOTIDE SEQUENCE</scope>
    <source>
        <strain evidence="6">AVDCRST_MAG67</strain>
    </source>
</reference>
<feature type="region of interest" description="Disordered" evidence="5">
    <location>
        <begin position="579"/>
        <end position="601"/>
    </location>
</feature>
<dbReference type="PROSITE" id="PS51470">
    <property type="entry name" value="FG_GAP"/>
    <property type="match status" value="1"/>
</dbReference>